<feature type="transmembrane region" description="Helical" evidence="1">
    <location>
        <begin position="7"/>
        <end position="27"/>
    </location>
</feature>
<evidence type="ECO:0000313" key="2">
    <source>
        <dbReference type="EMBL" id="NYS47173.1"/>
    </source>
</evidence>
<name>A0ABX2T0L1_9BACL</name>
<reference evidence="2 3" key="1">
    <citation type="submission" date="2020-07" db="EMBL/GenBank/DDBJ databases">
        <title>MOT database genomes.</title>
        <authorList>
            <person name="Joseph S."/>
            <person name="Aduse-Opoku J."/>
            <person name="Hashim A."/>
            <person name="Wade W."/>
            <person name="Curtis M."/>
        </authorList>
    </citation>
    <scope>NUCLEOTIDE SEQUENCE [LARGE SCALE GENOMIC DNA]</scope>
    <source>
        <strain evidence="2 3">CIP 106318</strain>
    </source>
</reference>
<accession>A0ABX2T0L1</accession>
<keyword evidence="1" id="KW-0812">Transmembrane</keyword>
<keyword evidence="3" id="KW-1185">Reference proteome</keyword>
<keyword evidence="1" id="KW-1133">Transmembrane helix</keyword>
<evidence type="ECO:0000313" key="3">
    <source>
        <dbReference type="Proteomes" id="UP000531840"/>
    </source>
</evidence>
<keyword evidence="1" id="KW-0472">Membrane</keyword>
<comment type="caution">
    <text evidence="2">The sequence shown here is derived from an EMBL/GenBank/DDBJ whole genome shotgun (WGS) entry which is preliminary data.</text>
</comment>
<organism evidence="2 3">
    <name type="scientific">Gemelliphila palaticanis</name>
    <dbReference type="NCBI Taxonomy" id="81950"/>
    <lineage>
        <taxon>Bacteria</taxon>
        <taxon>Bacillati</taxon>
        <taxon>Bacillota</taxon>
        <taxon>Bacilli</taxon>
        <taxon>Bacillales</taxon>
        <taxon>Gemellaceae</taxon>
        <taxon>Gemelliphila</taxon>
    </lineage>
</organism>
<proteinExistence type="predicted"/>
<dbReference type="RefSeq" id="WP_179940757.1">
    <property type="nucleotide sequence ID" value="NZ_JACBYF010000004.1"/>
</dbReference>
<dbReference type="Proteomes" id="UP000531840">
    <property type="component" value="Unassembled WGS sequence"/>
</dbReference>
<protein>
    <submittedName>
        <fullName evidence="2">DUF2929 family protein</fullName>
    </submittedName>
</protein>
<sequence>MKYLISLFWGFIFGFIAIFIVSSILGSNGISEGVSLANCAILSLTFTLGVALLDLAIGSPKKN</sequence>
<dbReference type="EMBL" id="JACBYF010000004">
    <property type="protein sequence ID" value="NYS47173.1"/>
    <property type="molecule type" value="Genomic_DNA"/>
</dbReference>
<feature type="transmembrane region" description="Helical" evidence="1">
    <location>
        <begin position="33"/>
        <end position="57"/>
    </location>
</feature>
<evidence type="ECO:0000256" key="1">
    <source>
        <dbReference type="SAM" id="Phobius"/>
    </source>
</evidence>
<gene>
    <name evidence="2" type="ORF">HZY85_03050</name>
</gene>
<dbReference type="Pfam" id="PF11151">
    <property type="entry name" value="DUF2929"/>
    <property type="match status" value="1"/>
</dbReference>
<dbReference type="InterPro" id="IPR021324">
    <property type="entry name" value="DUF2929"/>
</dbReference>